<dbReference type="GO" id="GO:0036297">
    <property type="term" value="P:interstrand cross-link repair"/>
    <property type="evidence" value="ECO:0007669"/>
    <property type="project" value="InterPro"/>
</dbReference>
<evidence type="ECO:0000313" key="1">
    <source>
        <dbReference type="Proteomes" id="UP000694925"/>
    </source>
</evidence>
<evidence type="ECO:0000313" key="2">
    <source>
        <dbReference type="RefSeq" id="XP_017876194.1"/>
    </source>
</evidence>
<dbReference type="Pfam" id="PF11107">
    <property type="entry name" value="FANCF"/>
    <property type="match status" value="1"/>
</dbReference>
<keyword evidence="1" id="KW-1185">Reference proteome</keyword>
<sequence length="317" mass="36583">MSEHEFVEILKMFDTFIVLIENPTVSGQMNIENVLKAFQCAQFIELTINKAYEVGKETVLENNLQKHWLKEGRSDFYKCSEFRKACDKLLEIYLKDTNVSIDVVDELFKLYVQHCGTDRLNDFVKQILINGICTNIIVGSLEKLGIDALDIQQDALIMSWELLISRGDENEVSDCIRKVLNDGFHSKLVHVAVNLQSSSNVKRLIITALSSRLMSNDVNVCLALINLKKAPLFKLMLNNSELYTYFLDCLFYFARNMKQVDNQWISKCEFEYEHLVKTIEVLLDGPPEISKITHNRMQIVKTQSGGTIWRKIENDIR</sequence>
<protein>
    <submittedName>
        <fullName evidence="2">Uncharacterized protein LOC108622642 isoform X1</fullName>
    </submittedName>
</protein>
<reference evidence="2" key="1">
    <citation type="submission" date="2025-08" db="UniProtKB">
        <authorList>
            <consortium name="RefSeq"/>
        </authorList>
    </citation>
    <scope>IDENTIFICATION</scope>
    <source>
        <tissue evidence="2">Whole body</tissue>
    </source>
</reference>
<dbReference type="Gene3D" id="1.25.40.490">
    <property type="match status" value="1"/>
</dbReference>
<gene>
    <name evidence="2" type="primary">LOC108622642</name>
</gene>
<dbReference type="AlphaFoldDB" id="A0AAJ7ISK7"/>
<dbReference type="GeneID" id="108622642"/>
<dbReference type="GO" id="GO:0043240">
    <property type="term" value="C:Fanconi anaemia nuclear complex"/>
    <property type="evidence" value="ECO:0007669"/>
    <property type="project" value="InterPro"/>
</dbReference>
<dbReference type="InterPro" id="IPR035428">
    <property type="entry name" value="FANCF"/>
</dbReference>
<organism evidence="1 2">
    <name type="scientific">Ceratina calcarata</name>
    <dbReference type="NCBI Taxonomy" id="156304"/>
    <lineage>
        <taxon>Eukaryota</taxon>
        <taxon>Metazoa</taxon>
        <taxon>Ecdysozoa</taxon>
        <taxon>Arthropoda</taxon>
        <taxon>Hexapoda</taxon>
        <taxon>Insecta</taxon>
        <taxon>Pterygota</taxon>
        <taxon>Neoptera</taxon>
        <taxon>Endopterygota</taxon>
        <taxon>Hymenoptera</taxon>
        <taxon>Apocrita</taxon>
        <taxon>Aculeata</taxon>
        <taxon>Apoidea</taxon>
        <taxon>Anthophila</taxon>
        <taxon>Apidae</taxon>
        <taxon>Ceratina</taxon>
        <taxon>Zadontomerus</taxon>
    </lineage>
</organism>
<dbReference type="RefSeq" id="XP_017876194.1">
    <property type="nucleotide sequence ID" value="XM_018020705.2"/>
</dbReference>
<name>A0AAJ7ISK7_9HYME</name>
<dbReference type="InterPro" id="IPR038505">
    <property type="entry name" value="FANCF_C_sf"/>
</dbReference>
<accession>A0AAJ7ISK7</accession>
<proteinExistence type="predicted"/>
<dbReference type="CTD" id="51569"/>
<dbReference type="Proteomes" id="UP000694925">
    <property type="component" value="Unplaced"/>
</dbReference>
<dbReference type="KEGG" id="ccal:108622642"/>